<dbReference type="SUPFAM" id="SSF52540">
    <property type="entry name" value="P-loop containing nucleoside triphosphate hydrolases"/>
    <property type="match status" value="1"/>
</dbReference>
<dbReference type="PROSITE" id="PS00211">
    <property type="entry name" value="ABC_TRANSPORTER_1"/>
    <property type="match status" value="1"/>
</dbReference>
<accession>A0A3P1T3T5</accession>
<feature type="transmembrane region" description="Helical" evidence="15">
    <location>
        <begin position="519"/>
        <end position="543"/>
    </location>
</feature>
<name>A0A3P1T3T5_9ACTN</name>
<feature type="region of interest" description="Disordered" evidence="14">
    <location>
        <begin position="222"/>
        <end position="246"/>
    </location>
</feature>
<dbReference type="CDD" id="cd03255">
    <property type="entry name" value="ABC_MJ0796_LolCDE_FtsE"/>
    <property type="match status" value="1"/>
</dbReference>
<dbReference type="InterPro" id="IPR017911">
    <property type="entry name" value="MacB-like_ATP-bd"/>
</dbReference>
<dbReference type="PANTHER" id="PTHR24220">
    <property type="entry name" value="IMPORT ATP-BINDING PROTEIN"/>
    <property type="match status" value="1"/>
</dbReference>
<keyword evidence="2" id="KW-0813">Transport</keyword>
<keyword evidence="4" id="KW-0997">Cell inner membrane</keyword>
<dbReference type="InterPro" id="IPR027417">
    <property type="entry name" value="P-loop_NTPase"/>
</dbReference>
<evidence type="ECO:0000256" key="14">
    <source>
        <dbReference type="SAM" id="MobiDB-lite"/>
    </source>
</evidence>
<dbReference type="GO" id="GO:0005524">
    <property type="term" value="F:ATP binding"/>
    <property type="evidence" value="ECO:0007669"/>
    <property type="project" value="UniProtKB-KW"/>
</dbReference>
<keyword evidence="5 15" id="KW-0812">Transmembrane</keyword>
<comment type="similarity">
    <text evidence="10">Belongs to the ABC-4 integral membrane protein family.</text>
</comment>
<dbReference type="EMBL" id="RQZG01000013">
    <property type="protein sequence ID" value="RRD04141.1"/>
    <property type="molecule type" value="Genomic_DNA"/>
</dbReference>
<dbReference type="InterPro" id="IPR003439">
    <property type="entry name" value="ABC_transporter-like_ATP-bd"/>
</dbReference>
<evidence type="ECO:0000256" key="6">
    <source>
        <dbReference type="ARBA" id="ARBA00022741"/>
    </source>
</evidence>
<dbReference type="GO" id="GO:0005886">
    <property type="term" value="C:plasma membrane"/>
    <property type="evidence" value="ECO:0007669"/>
    <property type="project" value="UniProtKB-SubCell"/>
</dbReference>
<dbReference type="Pfam" id="PF00005">
    <property type="entry name" value="ABC_tran"/>
    <property type="match status" value="1"/>
</dbReference>
<comment type="caution">
    <text evidence="17">The sequence shown here is derived from an EMBL/GenBank/DDBJ whole genome shotgun (WGS) entry which is preliminary data.</text>
</comment>
<dbReference type="InterPro" id="IPR015854">
    <property type="entry name" value="ABC_transpr_LolD-like"/>
</dbReference>
<comment type="function">
    <text evidence="12">Part of the ABC transporter FtsEX involved in cellular division. Has ATPase activity.</text>
</comment>
<comment type="similarity">
    <text evidence="11">Belongs to the ABC transporter superfamily. Macrolide exporter (TC 3.A.1.122) family.</text>
</comment>
<proteinExistence type="inferred from homology"/>
<protein>
    <submittedName>
        <fullName evidence="17">ATP-binding cassette domain-containing protein</fullName>
    </submittedName>
</protein>
<evidence type="ECO:0000313" key="17">
    <source>
        <dbReference type="EMBL" id="RRD04141.1"/>
    </source>
</evidence>
<comment type="subunit">
    <text evidence="13">Homodimer. Forms a membrane-associated complex with FtsX.</text>
</comment>
<dbReference type="SMART" id="SM00382">
    <property type="entry name" value="AAA"/>
    <property type="match status" value="1"/>
</dbReference>
<evidence type="ECO:0000256" key="15">
    <source>
        <dbReference type="SAM" id="Phobius"/>
    </source>
</evidence>
<evidence type="ECO:0000313" key="18">
    <source>
        <dbReference type="Proteomes" id="UP000280819"/>
    </source>
</evidence>
<evidence type="ECO:0000256" key="1">
    <source>
        <dbReference type="ARBA" id="ARBA00004429"/>
    </source>
</evidence>
<dbReference type="InterPro" id="IPR003838">
    <property type="entry name" value="ABC3_permease_C"/>
</dbReference>
<reference evidence="17 18" key="1">
    <citation type="submission" date="2018-11" db="EMBL/GenBank/DDBJ databases">
        <title>Genomes From Bacteria Associated with the Canine Oral Cavity: a Test Case for Automated Genome-Based Taxonomic Assignment.</title>
        <authorList>
            <person name="Coil D.A."/>
            <person name="Jospin G."/>
            <person name="Darling A.E."/>
            <person name="Wallis C."/>
            <person name="Davis I.J."/>
            <person name="Harris S."/>
            <person name="Eisen J.A."/>
            <person name="Holcombe L.J."/>
            <person name="O'Flynn C."/>
        </authorList>
    </citation>
    <scope>NUCLEOTIDE SEQUENCE [LARGE SCALE GENOMIC DNA]</scope>
    <source>
        <strain evidence="17 18">OH887_COT-365</strain>
    </source>
</reference>
<evidence type="ECO:0000256" key="8">
    <source>
        <dbReference type="ARBA" id="ARBA00022989"/>
    </source>
</evidence>
<dbReference type="FunFam" id="3.40.50.300:FF:000056">
    <property type="entry name" value="Cell division ATP-binding protein FtsE"/>
    <property type="match status" value="1"/>
</dbReference>
<feature type="transmembrane region" description="Helical" evidence="15">
    <location>
        <begin position="572"/>
        <end position="593"/>
    </location>
</feature>
<dbReference type="GO" id="GO:0022857">
    <property type="term" value="F:transmembrane transporter activity"/>
    <property type="evidence" value="ECO:0007669"/>
    <property type="project" value="TreeGrafter"/>
</dbReference>
<dbReference type="PANTHER" id="PTHR24220:SF470">
    <property type="entry name" value="CELL DIVISION ATP-BINDING PROTEIN FTSE"/>
    <property type="match status" value="1"/>
</dbReference>
<dbReference type="InterPro" id="IPR003593">
    <property type="entry name" value="AAA+_ATPase"/>
</dbReference>
<dbReference type="PROSITE" id="PS50893">
    <property type="entry name" value="ABC_TRANSPORTER_2"/>
    <property type="match status" value="1"/>
</dbReference>
<gene>
    <name evidence="17" type="ORF">EII34_11075</name>
</gene>
<dbReference type="Pfam" id="PF12704">
    <property type="entry name" value="MacB_PCD"/>
    <property type="match status" value="1"/>
</dbReference>
<evidence type="ECO:0000256" key="2">
    <source>
        <dbReference type="ARBA" id="ARBA00022448"/>
    </source>
</evidence>
<keyword evidence="9 15" id="KW-0472">Membrane</keyword>
<evidence type="ECO:0000256" key="5">
    <source>
        <dbReference type="ARBA" id="ARBA00022692"/>
    </source>
</evidence>
<dbReference type="RefSeq" id="WP_124845224.1">
    <property type="nucleotide sequence ID" value="NZ_RQZG01000013.1"/>
</dbReference>
<feature type="domain" description="ABC transporter" evidence="16">
    <location>
        <begin position="5"/>
        <end position="241"/>
    </location>
</feature>
<dbReference type="InterPro" id="IPR017871">
    <property type="entry name" value="ABC_transporter-like_CS"/>
</dbReference>
<evidence type="ECO:0000256" key="9">
    <source>
        <dbReference type="ARBA" id="ARBA00023136"/>
    </source>
</evidence>
<dbReference type="OrthoDB" id="4814201at2"/>
<evidence type="ECO:0000256" key="12">
    <source>
        <dbReference type="ARBA" id="ARBA00054718"/>
    </source>
</evidence>
<keyword evidence="6" id="KW-0547">Nucleotide-binding</keyword>
<keyword evidence="7 17" id="KW-0067">ATP-binding</keyword>
<evidence type="ECO:0000256" key="7">
    <source>
        <dbReference type="ARBA" id="ARBA00022840"/>
    </source>
</evidence>
<evidence type="ECO:0000256" key="10">
    <source>
        <dbReference type="ARBA" id="ARBA00038076"/>
    </source>
</evidence>
<sequence>MATSILAEGLSKSLPDGGGHALADVDLRIEEGEFVAVVGASGSGKTTLLSLIGLLAEPSSGTLSLMGHRSAELTGQQRNQLRGTRIGFVFQNSYVLGERTVSENIALPCRVQGMTTEETRDRVLTAARQVGLIERIDDRAGSLSGGEKQRVALARALVTRPDLLLADEPTGALDEHNTTRLLDLIHEVNEAGTTVIVATHDPEVAARAHRIIRLSDGRVVADDGRTTTREDSRAREDREAEAPPVTPRLLSELHHEFQEAATAVVTHPRHVIWVLLAYILGITALVSAIGLTASTTGAVVTQLTATGSSEVRVHPPASLSAEHFHGTAPEDGLTRLQQLTGVRAVAPVSLHSATANQVKRLALPGGPRFTGNIVQTNASGIALRGGVAETGSLDVFDLPEVGCVAALGAEAAGELGVASAEVGISVLLNSRPVSVAATLAPIGDVLADREILLSAGCSALLAEPDQRYWLVTTLPGFAEPVAQAAPVALAPENPGAFQVSAVAQLRELQAGVRDDLAQLLTVVGTVILVLSATTAGISLFLSVQHRAPQIALRRAVGASRLSIWRMFTMEGLLIGFLGGCFGVGVGVAATWALCTVHDLPLRLGLSTVIGGLTISVVAGICAAAYPAWHAATRDPAAILRTL</sequence>
<evidence type="ECO:0000259" key="16">
    <source>
        <dbReference type="PROSITE" id="PS50893"/>
    </source>
</evidence>
<dbReference type="InterPro" id="IPR025857">
    <property type="entry name" value="MacB_PCD"/>
</dbReference>
<feature type="compositionally biased region" description="Basic and acidic residues" evidence="14">
    <location>
        <begin position="222"/>
        <end position="241"/>
    </location>
</feature>
<dbReference type="Proteomes" id="UP000280819">
    <property type="component" value="Unassembled WGS sequence"/>
</dbReference>
<evidence type="ECO:0000256" key="11">
    <source>
        <dbReference type="ARBA" id="ARBA00038388"/>
    </source>
</evidence>
<evidence type="ECO:0000256" key="4">
    <source>
        <dbReference type="ARBA" id="ARBA00022519"/>
    </source>
</evidence>
<dbReference type="Pfam" id="PF02687">
    <property type="entry name" value="FtsX"/>
    <property type="match status" value="1"/>
</dbReference>
<organism evidence="17 18">
    <name type="scientific">Arachnia propionica</name>
    <dbReference type="NCBI Taxonomy" id="1750"/>
    <lineage>
        <taxon>Bacteria</taxon>
        <taxon>Bacillati</taxon>
        <taxon>Actinomycetota</taxon>
        <taxon>Actinomycetes</taxon>
        <taxon>Propionibacteriales</taxon>
        <taxon>Propionibacteriaceae</taxon>
        <taxon>Arachnia</taxon>
    </lineage>
</organism>
<keyword evidence="8 15" id="KW-1133">Transmembrane helix</keyword>
<keyword evidence="3" id="KW-1003">Cell membrane</keyword>
<evidence type="ECO:0000256" key="13">
    <source>
        <dbReference type="ARBA" id="ARBA00063837"/>
    </source>
</evidence>
<comment type="subcellular location">
    <subcellularLocation>
        <location evidence="1">Cell inner membrane</location>
        <topology evidence="1">Multi-pass membrane protein</topology>
    </subcellularLocation>
</comment>
<dbReference type="AlphaFoldDB" id="A0A3P1T3T5"/>
<dbReference type="GO" id="GO:0016887">
    <property type="term" value="F:ATP hydrolysis activity"/>
    <property type="evidence" value="ECO:0007669"/>
    <property type="project" value="InterPro"/>
</dbReference>
<evidence type="ECO:0000256" key="3">
    <source>
        <dbReference type="ARBA" id="ARBA00022475"/>
    </source>
</evidence>
<feature type="transmembrane region" description="Helical" evidence="15">
    <location>
        <begin position="605"/>
        <end position="625"/>
    </location>
</feature>
<feature type="transmembrane region" description="Helical" evidence="15">
    <location>
        <begin position="271"/>
        <end position="293"/>
    </location>
</feature>
<dbReference type="Gene3D" id="3.40.50.300">
    <property type="entry name" value="P-loop containing nucleotide triphosphate hydrolases"/>
    <property type="match status" value="1"/>
</dbReference>